<dbReference type="SUPFAM" id="SSF53098">
    <property type="entry name" value="Ribonuclease H-like"/>
    <property type="match status" value="1"/>
</dbReference>
<dbReference type="Gene3D" id="3.30.420.10">
    <property type="entry name" value="Ribonuclease H-like superfamily/Ribonuclease H"/>
    <property type="match status" value="1"/>
</dbReference>
<dbReference type="InterPro" id="IPR002156">
    <property type="entry name" value="RNaseH_domain"/>
</dbReference>
<evidence type="ECO:0000256" key="10">
    <source>
        <dbReference type="HAMAP-Rule" id="MF_00042"/>
    </source>
</evidence>
<comment type="function">
    <text evidence="10">Endonuclease that specifically degrades the RNA of RNA-DNA hybrids.</text>
</comment>
<feature type="binding site" evidence="10">
    <location>
        <position position="76"/>
    </location>
    <ligand>
        <name>Mg(2+)</name>
        <dbReference type="ChEBI" id="CHEBI:18420"/>
        <label>1</label>
    </ligand>
</feature>
<dbReference type="GO" id="GO:0000287">
    <property type="term" value="F:magnesium ion binding"/>
    <property type="evidence" value="ECO:0007669"/>
    <property type="project" value="UniProtKB-UniRule"/>
</dbReference>
<dbReference type="CDD" id="cd09278">
    <property type="entry name" value="RNase_HI_prokaryote_like"/>
    <property type="match status" value="1"/>
</dbReference>
<organism evidence="13 14">
    <name type="scientific">Candidatus Synechococcus spongiarum 15L</name>
    <dbReference type="NCBI Taxonomy" id="1608419"/>
    <lineage>
        <taxon>Bacteria</taxon>
        <taxon>Bacillati</taxon>
        <taxon>Cyanobacteriota</taxon>
        <taxon>Cyanophyceae</taxon>
        <taxon>Synechococcales</taxon>
        <taxon>Synechococcaceae</taxon>
        <taxon>Synechococcus</taxon>
    </lineage>
</organism>
<evidence type="ECO:0000256" key="8">
    <source>
        <dbReference type="ARBA" id="ARBA00022801"/>
    </source>
</evidence>
<dbReference type="STRING" id="431041.FLM9_1028"/>
<dbReference type="EC" id="3.1.26.4" evidence="4 10"/>
<keyword evidence="10" id="KW-0963">Cytoplasm</keyword>
<feature type="binding site" evidence="10">
    <location>
        <position position="12"/>
    </location>
    <ligand>
        <name>Mg(2+)</name>
        <dbReference type="ChEBI" id="CHEBI:18420"/>
        <label>1</label>
    </ligand>
</feature>
<evidence type="ECO:0000313" key="13">
    <source>
        <dbReference type="EMBL" id="KKZ10201.1"/>
    </source>
</evidence>
<proteinExistence type="inferred from homology"/>
<gene>
    <name evidence="10" type="primary">rnhA</name>
    <name evidence="13" type="ORF">TQ37_09235</name>
</gene>
<keyword evidence="8 10" id="KW-0378">Hydrolase</keyword>
<dbReference type="HAMAP" id="MF_00042">
    <property type="entry name" value="RNase_H"/>
    <property type="match status" value="1"/>
</dbReference>
<evidence type="ECO:0000259" key="12">
    <source>
        <dbReference type="PROSITE" id="PS50879"/>
    </source>
</evidence>
<feature type="binding site" evidence="10">
    <location>
        <position position="139"/>
    </location>
    <ligand>
        <name>Mg(2+)</name>
        <dbReference type="ChEBI" id="CHEBI:18420"/>
        <label>2</label>
    </ligand>
</feature>
<dbReference type="GO" id="GO:0043137">
    <property type="term" value="P:DNA replication, removal of RNA primer"/>
    <property type="evidence" value="ECO:0007669"/>
    <property type="project" value="TreeGrafter"/>
</dbReference>
<reference evidence="13 14" key="2">
    <citation type="submission" date="2015-05" db="EMBL/GenBank/DDBJ databases">
        <title>Lifestyle Evolution in Cyanobacterial Symbionts of Sponges.</title>
        <authorList>
            <person name="Burgsdorf I."/>
            <person name="Slaby B.M."/>
            <person name="Handley K.M."/>
            <person name="Haber M."/>
            <person name="Blom J."/>
            <person name="Marshall C.W."/>
            <person name="Gilbert J.A."/>
            <person name="Hentschel U."/>
            <person name="Steindler L."/>
        </authorList>
    </citation>
    <scope>NUCLEOTIDE SEQUENCE [LARGE SCALE GENOMIC DNA]</scope>
    <source>
        <strain evidence="13">15L</strain>
    </source>
</reference>
<comment type="caution">
    <text evidence="13">The sequence shown here is derived from an EMBL/GenBank/DDBJ whole genome shotgun (WGS) entry which is preliminary data.</text>
</comment>
<evidence type="ECO:0000256" key="6">
    <source>
        <dbReference type="ARBA" id="ARBA00022723"/>
    </source>
</evidence>
<dbReference type="EMBL" id="JYFQ01000201">
    <property type="protein sequence ID" value="KKZ10201.1"/>
    <property type="molecule type" value="Genomic_DNA"/>
</dbReference>
<feature type="binding site" evidence="10">
    <location>
        <position position="51"/>
    </location>
    <ligand>
        <name>Mg(2+)</name>
        <dbReference type="ChEBI" id="CHEBI:18420"/>
        <label>1</label>
    </ligand>
</feature>
<evidence type="ECO:0000313" key="14">
    <source>
        <dbReference type="Proteomes" id="UP000035037"/>
    </source>
</evidence>
<dbReference type="PROSITE" id="PS50879">
    <property type="entry name" value="RNASE_H_1"/>
    <property type="match status" value="1"/>
</dbReference>
<dbReference type="GO" id="GO:0004523">
    <property type="term" value="F:RNA-DNA hybrid ribonuclease activity"/>
    <property type="evidence" value="ECO:0007669"/>
    <property type="project" value="UniProtKB-UniRule"/>
</dbReference>
<dbReference type="PATRIC" id="fig|1608419.3.peg.1141"/>
<dbReference type="PANTHER" id="PTHR10642:SF26">
    <property type="entry name" value="RIBONUCLEASE H1"/>
    <property type="match status" value="1"/>
</dbReference>
<dbReference type="GO" id="GO:0003676">
    <property type="term" value="F:nucleic acid binding"/>
    <property type="evidence" value="ECO:0007669"/>
    <property type="project" value="InterPro"/>
</dbReference>
<dbReference type="GO" id="GO:0005737">
    <property type="term" value="C:cytoplasm"/>
    <property type="evidence" value="ECO:0007669"/>
    <property type="project" value="UniProtKB-SubCell"/>
</dbReference>
<dbReference type="PANTHER" id="PTHR10642">
    <property type="entry name" value="RIBONUCLEASE H1"/>
    <property type="match status" value="1"/>
</dbReference>
<protein>
    <recommendedName>
        <fullName evidence="4 10">Ribonuclease H</fullName>
        <shortName evidence="10">RNase H</shortName>
        <ecNumber evidence="4 10">3.1.26.4</ecNumber>
    </recommendedName>
</protein>
<reference evidence="13 14" key="1">
    <citation type="submission" date="2015-02" db="EMBL/GenBank/DDBJ databases">
        <authorList>
            <person name="Slaby B."/>
            <person name="Hentschel U."/>
        </authorList>
    </citation>
    <scope>NUCLEOTIDE SEQUENCE [LARGE SCALE GENOMIC DNA]</scope>
    <source>
        <strain evidence="13">15L</strain>
    </source>
</reference>
<dbReference type="InterPro" id="IPR012337">
    <property type="entry name" value="RNaseH-like_sf"/>
</dbReference>
<keyword evidence="6 10" id="KW-0479">Metal-binding</keyword>
<name>A0A0G8AS67_9SYNE</name>
<dbReference type="InterPro" id="IPR036397">
    <property type="entry name" value="RNaseH_sf"/>
</dbReference>
<comment type="subunit">
    <text evidence="3 10">Monomer.</text>
</comment>
<sequence length="245" mass="27630">MTKPHLITAACDGACSGNPGPGGWAYLLRFDDGRVEEEGGFSQHTTNNRMELQAALALLQRIAREPRQPGFTIRTDSQYLIQGFSQWLKIWKRKGWKKSDGKPVLNRDLWEALDKMRLPGVTLTHVRGHSGDPDNERVDAIAVALSCGNRPDLRSGRPHQPAVDQPAERPVPRKLNRLLSRIEIADRLATGGYGLTTAELAQLVEVPAVELSRRQRQPWIWRDWQVVPCADGSWRLRHTLVGDRR</sequence>
<evidence type="ECO:0000256" key="7">
    <source>
        <dbReference type="ARBA" id="ARBA00022759"/>
    </source>
</evidence>
<keyword evidence="9 10" id="KW-0460">Magnesium</keyword>
<dbReference type="AlphaFoldDB" id="A0A0G8AS67"/>
<evidence type="ECO:0000256" key="1">
    <source>
        <dbReference type="ARBA" id="ARBA00000077"/>
    </source>
</evidence>
<comment type="subcellular location">
    <subcellularLocation>
        <location evidence="10">Cytoplasm</location>
    </subcellularLocation>
</comment>
<feature type="region of interest" description="Disordered" evidence="11">
    <location>
        <begin position="150"/>
        <end position="169"/>
    </location>
</feature>
<dbReference type="InterPro" id="IPR022892">
    <property type="entry name" value="RNaseHI"/>
</dbReference>
<keyword evidence="5 10" id="KW-0540">Nuclease</keyword>
<dbReference type="InterPro" id="IPR050092">
    <property type="entry name" value="RNase_H"/>
</dbReference>
<evidence type="ECO:0000256" key="11">
    <source>
        <dbReference type="SAM" id="MobiDB-lite"/>
    </source>
</evidence>
<evidence type="ECO:0000256" key="2">
    <source>
        <dbReference type="ARBA" id="ARBA00005300"/>
    </source>
</evidence>
<dbReference type="Proteomes" id="UP000035037">
    <property type="component" value="Unassembled WGS sequence"/>
</dbReference>
<accession>A0A0G8AS67</accession>
<keyword evidence="7 10" id="KW-0255">Endonuclease</keyword>
<comment type="similarity">
    <text evidence="2 10">Belongs to the RNase H family.</text>
</comment>
<evidence type="ECO:0000256" key="4">
    <source>
        <dbReference type="ARBA" id="ARBA00012180"/>
    </source>
</evidence>
<feature type="domain" description="RNase H type-1" evidence="12">
    <location>
        <begin position="3"/>
        <end position="147"/>
    </location>
</feature>
<evidence type="ECO:0000256" key="3">
    <source>
        <dbReference type="ARBA" id="ARBA00011245"/>
    </source>
</evidence>
<evidence type="ECO:0000256" key="9">
    <source>
        <dbReference type="ARBA" id="ARBA00022842"/>
    </source>
</evidence>
<evidence type="ECO:0000256" key="5">
    <source>
        <dbReference type="ARBA" id="ARBA00022722"/>
    </source>
</evidence>
<feature type="binding site" evidence="10">
    <location>
        <position position="12"/>
    </location>
    <ligand>
        <name>Mg(2+)</name>
        <dbReference type="ChEBI" id="CHEBI:18420"/>
        <label>2</label>
    </ligand>
</feature>
<dbReference type="Pfam" id="PF00075">
    <property type="entry name" value="RNase_H"/>
    <property type="match status" value="1"/>
</dbReference>
<comment type="catalytic activity">
    <reaction evidence="1 10">
        <text>Endonucleolytic cleavage to 5'-phosphomonoester.</text>
        <dbReference type="EC" id="3.1.26.4"/>
    </reaction>
</comment>
<comment type="cofactor">
    <cofactor evidence="10">
        <name>Mg(2+)</name>
        <dbReference type="ChEBI" id="CHEBI:18420"/>
    </cofactor>
    <text evidence="10">Binds 1 Mg(2+) ion per subunit. May bind a second metal ion at a regulatory site, or after substrate binding.</text>
</comment>